<name>A0A9D3RUG0_ANGAN</name>
<dbReference type="Proteomes" id="UP001044222">
    <property type="component" value="Chromosome 11"/>
</dbReference>
<evidence type="ECO:0000313" key="2">
    <source>
        <dbReference type="EMBL" id="KAG5839967.1"/>
    </source>
</evidence>
<comment type="caution">
    <text evidence="2">The sequence shown here is derived from an EMBL/GenBank/DDBJ whole genome shotgun (WGS) entry which is preliminary data.</text>
</comment>
<dbReference type="EMBL" id="JAFIRN010000011">
    <property type="protein sequence ID" value="KAG5839967.1"/>
    <property type="molecule type" value="Genomic_DNA"/>
</dbReference>
<sequence length="60" mass="6633">MYALENPPFSTGFQRSKRSSFRSRIPVLARTTTSSRGGARSTKTAHNSLPPYTDVRMSAV</sequence>
<dbReference type="AlphaFoldDB" id="A0A9D3RUG0"/>
<organism evidence="2 3">
    <name type="scientific">Anguilla anguilla</name>
    <name type="common">European freshwater eel</name>
    <name type="synonym">Muraena anguilla</name>
    <dbReference type="NCBI Taxonomy" id="7936"/>
    <lineage>
        <taxon>Eukaryota</taxon>
        <taxon>Metazoa</taxon>
        <taxon>Chordata</taxon>
        <taxon>Craniata</taxon>
        <taxon>Vertebrata</taxon>
        <taxon>Euteleostomi</taxon>
        <taxon>Actinopterygii</taxon>
        <taxon>Neopterygii</taxon>
        <taxon>Teleostei</taxon>
        <taxon>Anguilliformes</taxon>
        <taxon>Anguillidae</taxon>
        <taxon>Anguilla</taxon>
    </lineage>
</organism>
<evidence type="ECO:0000256" key="1">
    <source>
        <dbReference type="SAM" id="MobiDB-lite"/>
    </source>
</evidence>
<accession>A0A9D3RUG0</accession>
<protein>
    <submittedName>
        <fullName evidence="2">Uncharacterized protein</fullName>
    </submittedName>
</protein>
<reference evidence="2" key="1">
    <citation type="submission" date="2021-01" db="EMBL/GenBank/DDBJ databases">
        <title>A chromosome-scale assembly of European eel, Anguilla anguilla.</title>
        <authorList>
            <person name="Henkel C."/>
            <person name="Jong-Raadsen S.A."/>
            <person name="Dufour S."/>
            <person name="Weltzien F.-A."/>
            <person name="Palstra A.P."/>
            <person name="Pelster B."/>
            <person name="Spaink H.P."/>
            <person name="Van Den Thillart G.E."/>
            <person name="Jansen H."/>
            <person name="Zahm M."/>
            <person name="Klopp C."/>
            <person name="Cedric C."/>
            <person name="Louis A."/>
            <person name="Berthelot C."/>
            <person name="Parey E."/>
            <person name="Roest Crollius H."/>
            <person name="Montfort J."/>
            <person name="Robinson-Rechavi M."/>
            <person name="Bucao C."/>
            <person name="Bouchez O."/>
            <person name="Gislard M."/>
            <person name="Lluch J."/>
            <person name="Milhes M."/>
            <person name="Lampietro C."/>
            <person name="Lopez Roques C."/>
            <person name="Donnadieu C."/>
            <person name="Braasch I."/>
            <person name="Desvignes T."/>
            <person name="Postlethwait J."/>
            <person name="Bobe J."/>
            <person name="Guiguen Y."/>
            <person name="Dirks R."/>
        </authorList>
    </citation>
    <scope>NUCLEOTIDE SEQUENCE</scope>
    <source>
        <strain evidence="2">Tag_6206</strain>
        <tissue evidence="2">Liver</tissue>
    </source>
</reference>
<keyword evidence="3" id="KW-1185">Reference proteome</keyword>
<gene>
    <name evidence="2" type="ORF">ANANG_G00211050</name>
</gene>
<feature type="compositionally biased region" description="Low complexity" evidence="1">
    <location>
        <begin position="29"/>
        <end position="42"/>
    </location>
</feature>
<proteinExistence type="predicted"/>
<evidence type="ECO:0000313" key="3">
    <source>
        <dbReference type="Proteomes" id="UP001044222"/>
    </source>
</evidence>
<feature type="region of interest" description="Disordered" evidence="1">
    <location>
        <begin position="1"/>
        <end position="60"/>
    </location>
</feature>